<evidence type="ECO:0000313" key="2">
    <source>
        <dbReference type="RefSeq" id="XP_075091907.1"/>
    </source>
</evidence>
<protein>
    <submittedName>
        <fullName evidence="2">F-box/kelch-repeat protein At3g06240-like</fullName>
    </submittedName>
</protein>
<accession>A0AC58T3U8</accession>
<dbReference type="Proteomes" id="UP000790787">
    <property type="component" value="Chromosome 17"/>
</dbReference>
<name>A0AC58T3U8_TOBAC</name>
<dbReference type="RefSeq" id="XP_075091907.1">
    <property type="nucleotide sequence ID" value="XM_075235806.1"/>
</dbReference>
<organism evidence="1 2">
    <name type="scientific">Nicotiana tabacum</name>
    <name type="common">Common tobacco</name>
    <dbReference type="NCBI Taxonomy" id="4097"/>
    <lineage>
        <taxon>Eukaryota</taxon>
        <taxon>Viridiplantae</taxon>
        <taxon>Streptophyta</taxon>
        <taxon>Embryophyta</taxon>
        <taxon>Tracheophyta</taxon>
        <taxon>Spermatophyta</taxon>
        <taxon>Magnoliopsida</taxon>
        <taxon>eudicotyledons</taxon>
        <taxon>Gunneridae</taxon>
        <taxon>Pentapetalae</taxon>
        <taxon>asterids</taxon>
        <taxon>lamiids</taxon>
        <taxon>Solanales</taxon>
        <taxon>Solanaceae</taxon>
        <taxon>Nicotianoideae</taxon>
        <taxon>Nicotianeae</taxon>
        <taxon>Nicotiana</taxon>
    </lineage>
</organism>
<reference evidence="2" key="2">
    <citation type="submission" date="2025-08" db="UniProtKB">
        <authorList>
            <consortium name="RefSeq"/>
        </authorList>
    </citation>
    <scope>IDENTIFICATION</scope>
    <source>
        <tissue evidence="2">Leaf</tissue>
    </source>
</reference>
<keyword evidence="1" id="KW-1185">Reference proteome</keyword>
<sequence>MLIQQSCKNDGTYSFYYSSLSRRRIVKDLKISTCMSGCYDIHSSCDGFVLLGIHFPRDYLLLLWNPSTRESIVLPQENFIQDHMYALGYDSTTDDYKVFKFSLENEVASSEILALKSSSWRELDGNTCYDSDGMNCLAFVQGAFHWIGFPVTCLCLGVISFDISYEVYGELPYQRKWSRGLA</sequence>
<gene>
    <name evidence="2" type="primary">LOC142172050</name>
</gene>
<evidence type="ECO:0000313" key="1">
    <source>
        <dbReference type="Proteomes" id="UP000790787"/>
    </source>
</evidence>
<proteinExistence type="predicted"/>
<reference evidence="1" key="1">
    <citation type="journal article" date="2014" name="Nat. Commun.">
        <title>The tobacco genome sequence and its comparison with those of tomato and potato.</title>
        <authorList>
            <person name="Sierro N."/>
            <person name="Battey J.N."/>
            <person name="Ouadi S."/>
            <person name="Bakaher N."/>
            <person name="Bovet L."/>
            <person name="Willig A."/>
            <person name="Goepfert S."/>
            <person name="Peitsch M.C."/>
            <person name="Ivanov N.V."/>
        </authorList>
    </citation>
    <scope>NUCLEOTIDE SEQUENCE [LARGE SCALE GENOMIC DNA]</scope>
</reference>